<dbReference type="CDD" id="cd11326">
    <property type="entry name" value="AmyAc_Glg_debranch"/>
    <property type="match status" value="1"/>
</dbReference>
<dbReference type="Gene3D" id="2.60.40.10">
    <property type="entry name" value="Immunoglobulins"/>
    <property type="match status" value="1"/>
</dbReference>
<feature type="compositionally biased region" description="Polar residues" evidence="4">
    <location>
        <begin position="477"/>
        <end position="491"/>
    </location>
</feature>
<comment type="caution">
    <text evidence="6">The sequence shown here is derived from an EMBL/GenBank/DDBJ whole genome shotgun (WGS) entry which is preliminary data.</text>
</comment>
<dbReference type="Pfam" id="PF00128">
    <property type="entry name" value="Alpha-amylase"/>
    <property type="match status" value="1"/>
</dbReference>
<reference evidence="6" key="1">
    <citation type="journal article" date="2014" name="Int. J. Syst. Evol. Microbiol.">
        <title>Complete genome sequence of Corynebacterium casei LMG S-19264T (=DSM 44701T), isolated from a smear-ripened cheese.</title>
        <authorList>
            <consortium name="US DOE Joint Genome Institute (JGI-PGF)"/>
            <person name="Walter F."/>
            <person name="Albersmeier A."/>
            <person name="Kalinowski J."/>
            <person name="Ruckert C."/>
        </authorList>
    </citation>
    <scope>NUCLEOTIDE SEQUENCE</scope>
    <source>
        <strain evidence="6">KCTC 23310</strain>
    </source>
</reference>
<comment type="similarity">
    <text evidence="1">Belongs to the glycosyl hydrolase 13 family.</text>
</comment>
<dbReference type="InterPro" id="IPR013780">
    <property type="entry name" value="Glyco_hydro_b"/>
</dbReference>
<name>A0A918TSA7_9RHOB</name>
<dbReference type="InterPro" id="IPR004193">
    <property type="entry name" value="Glyco_hydro_13_N"/>
</dbReference>
<dbReference type="PANTHER" id="PTHR43002">
    <property type="entry name" value="GLYCOGEN DEBRANCHING ENZYME"/>
    <property type="match status" value="1"/>
</dbReference>
<evidence type="ECO:0000259" key="5">
    <source>
        <dbReference type="SMART" id="SM00642"/>
    </source>
</evidence>
<evidence type="ECO:0000256" key="2">
    <source>
        <dbReference type="ARBA" id="ARBA00022801"/>
    </source>
</evidence>
<evidence type="ECO:0000256" key="3">
    <source>
        <dbReference type="ARBA" id="ARBA00023295"/>
    </source>
</evidence>
<keyword evidence="3" id="KW-0326">Glycosidase</keyword>
<keyword evidence="7" id="KW-1185">Reference proteome</keyword>
<organism evidence="6 7">
    <name type="scientific">Neogemmobacter tilapiae</name>
    <dbReference type="NCBI Taxonomy" id="875041"/>
    <lineage>
        <taxon>Bacteria</taxon>
        <taxon>Pseudomonadati</taxon>
        <taxon>Pseudomonadota</taxon>
        <taxon>Alphaproteobacteria</taxon>
        <taxon>Rhodobacterales</taxon>
        <taxon>Paracoccaceae</taxon>
        <taxon>Neogemmobacter</taxon>
    </lineage>
</organism>
<dbReference type="GO" id="GO:0005980">
    <property type="term" value="P:glycogen catabolic process"/>
    <property type="evidence" value="ECO:0007669"/>
    <property type="project" value="InterPro"/>
</dbReference>
<evidence type="ECO:0000256" key="4">
    <source>
        <dbReference type="SAM" id="MobiDB-lite"/>
    </source>
</evidence>
<dbReference type="SUPFAM" id="SSF51445">
    <property type="entry name" value="(Trans)glycosidases"/>
    <property type="match status" value="1"/>
</dbReference>
<dbReference type="InterPro" id="IPR017853">
    <property type="entry name" value="GH"/>
</dbReference>
<dbReference type="SUPFAM" id="SSF81296">
    <property type="entry name" value="E set domains"/>
    <property type="match status" value="1"/>
</dbReference>
<proteinExistence type="inferred from homology"/>
<feature type="domain" description="Glycosyl hydrolase family 13 catalytic" evidence="5">
    <location>
        <begin position="167"/>
        <end position="574"/>
    </location>
</feature>
<dbReference type="InterPro" id="IPR006047">
    <property type="entry name" value="GH13_cat_dom"/>
</dbReference>
<dbReference type="InterPro" id="IPR011837">
    <property type="entry name" value="Glycogen_debranch_GlgX"/>
</dbReference>
<reference evidence="6" key="2">
    <citation type="submission" date="2020-09" db="EMBL/GenBank/DDBJ databases">
        <authorList>
            <person name="Sun Q."/>
            <person name="Kim S."/>
        </authorList>
    </citation>
    <scope>NUCLEOTIDE SEQUENCE</scope>
    <source>
        <strain evidence="6">KCTC 23310</strain>
    </source>
</reference>
<dbReference type="Pfam" id="PF02922">
    <property type="entry name" value="CBM_48"/>
    <property type="match status" value="1"/>
</dbReference>
<evidence type="ECO:0000256" key="1">
    <source>
        <dbReference type="ARBA" id="ARBA00008061"/>
    </source>
</evidence>
<dbReference type="NCBIfam" id="TIGR02100">
    <property type="entry name" value="glgX_debranch"/>
    <property type="match status" value="1"/>
</dbReference>
<keyword evidence="2" id="KW-0378">Hydrolase</keyword>
<dbReference type="SMART" id="SM00642">
    <property type="entry name" value="Aamy"/>
    <property type="match status" value="1"/>
</dbReference>
<sequence>MFDVKKQTLTLVPEKGRPETLGAECDAEGTNFALFSDHAERLELCLYDDEGRNEIARFDLPQMEGGIWFGYVQGAGPGQVYGYRVHGPYAPEQGHRFNPAKLLLDPYAREIRGPLQWDDALFGYPVGGLDLERDDRDSAPFMPKAVVADPAFDWDADRTLSHPWEKTVIYEAHVKGLTMRHPDIPEDDRGTFQGLASQPVLDHLTKLGVTAIELLPIHFFAQDRHLIEKGLSNYWGYNSLGFFAPNAPYLKTGRIREVKEAVKRFHAAGIEVILDVVYNHTAEGSELGPTLSFRGIDNASYYMLAENPRHCFDTTGCGNTLNIAHPMVLRMVLDSLRYWVQVCHVDGFRFDLASTLGRESSGFEREGAFFNAIRQDPVLSQVKLIAEPWDIGDGGYQVGGFPWPFREWNDKFRDDTRAFWRRDDALAPRLSQRLLGSPTQFDHSRRPATSSINFLAAHDGFTLWDTVSYNEKHNDANSENGADGHSNNLSHNLGAEGPTDDQGINTARIRRAKAMLATLILSQGVPMLLAGDEIGQSQQGNNNAYAQDNELAWIDWSNPRTELADTVAALIALRQELALSTADFAGGESLKAGWWHPEGRWMEDADWHDPQAGTLALHMERAERPALLIVLNRGDDATLTLPEGDWHRRADTSTEQGRLADGTEHGKVGLGWQSVTLFEKA</sequence>
<gene>
    <name evidence="6" type="primary">glgX</name>
    <name evidence="6" type="ORF">GCM10007315_16910</name>
</gene>
<dbReference type="Proteomes" id="UP000638981">
    <property type="component" value="Unassembled WGS sequence"/>
</dbReference>
<dbReference type="GO" id="GO:0004135">
    <property type="term" value="F:amylo-alpha-1,6-glucosidase activity"/>
    <property type="evidence" value="ECO:0007669"/>
    <property type="project" value="InterPro"/>
</dbReference>
<dbReference type="InterPro" id="IPR044505">
    <property type="entry name" value="GlgX_Isoamylase_N_E_set"/>
</dbReference>
<dbReference type="CDD" id="cd02856">
    <property type="entry name" value="E_set_GDE_Isoamylase_N"/>
    <property type="match status" value="1"/>
</dbReference>
<evidence type="ECO:0000313" key="7">
    <source>
        <dbReference type="Proteomes" id="UP000638981"/>
    </source>
</evidence>
<evidence type="ECO:0000313" key="6">
    <source>
        <dbReference type="EMBL" id="GHC54591.1"/>
    </source>
</evidence>
<dbReference type="InterPro" id="IPR014756">
    <property type="entry name" value="Ig_E-set"/>
</dbReference>
<feature type="region of interest" description="Disordered" evidence="4">
    <location>
        <begin position="474"/>
        <end position="503"/>
    </location>
</feature>
<dbReference type="AlphaFoldDB" id="A0A918TSA7"/>
<dbReference type="SUPFAM" id="SSF51011">
    <property type="entry name" value="Glycosyl hydrolase domain"/>
    <property type="match status" value="1"/>
</dbReference>
<protein>
    <submittedName>
        <fullName evidence="6">Glycogen operon protein GlgX homolog</fullName>
    </submittedName>
</protein>
<dbReference type="RefSeq" id="WP_189411191.1">
    <property type="nucleotide sequence ID" value="NZ_BMYJ01000004.1"/>
</dbReference>
<dbReference type="InterPro" id="IPR013783">
    <property type="entry name" value="Ig-like_fold"/>
</dbReference>
<accession>A0A918TSA7</accession>
<dbReference type="Gene3D" id="2.60.40.1180">
    <property type="entry name" value="Golgi alpha-mannosidase II"/>
    <property type="match status" value="1"/>
</dbReference>
<dbReference type="EMBL" id="BMYJ01000004">
    <property type="protein sequence ID" value="GHC54591.1"/>
    <property type="molecule type" value="Genomic_DNA"/>
</dbReference>
<dbReference type="Gene3D" id="3.20.20.80">
    <property type="entry name" value="Glycosidases"/>
    <property type="match status" value="1"/>
</dbReference>